<evidence type="ECO:0000256" key="4">
    <source>
        <dbReference type="ARBA" id="ARBA00022833"/>
    </source>
</evidence>
<gene>
    <name evidence="6" type="ORF">FRX31_034080</name>
</gene>
<dbReference type="InterPro" id="IPR051486">
    <property type="entry name" value="Hcy_S-methyltransferase"/>
</dbReference>
<dbReference type="GO" id="GO:0032259">
    <property type="term" value="P:methylation"/>
    <property type="evidence" value="ECO:0007669"/>
    <property type="project" value="UniProtKB-KW"/>
</dbReference>
<dbReference type="AlphaFoldDB" id="A0A7J6UVV8"/>
<feature type="non-terminal residue" evidence="6">
    <location>
        <position position="1"/>
    </location>
</feature>
<evidence type="ECO:0000313" key="7">
    <source>
        <dbReference type="Proteomes" id="UP000554482"/>
    </source>
</evidence>
<dbReference type="Gene3D" id="3.20.20.330">
    <property type="entry name" value="Homocysteine-binding-like domain"/>
    <property type="match status" value="1"/>
</dbReference>
<keyword evidence="3" id="KW-0479">Metal-binding</keyword>
<dbReference type="GO" id="GO:0033528">
    <property type="term" value="P:S-methylmethionine cycle"/>
    <property type="evidence" value="ECO:0007669"/>
    <property type="project" value="TreeGrafter"/>
</dbReference>
<sequence>RFFSFIVLGTESLETLNGLKLYKTETKSVLSNASKGTEDVISKHLFGYSSCLFTVQITTCHHNSMSFAFAELLVEDGINIPAWFTFNSKDGVNVVSGDSVVECASIDESCEKAVAVGINCNPPRFIGGLILSIQKSCVMEVAVHSREFLLLLSLL</sequence>
<dbReference type="GO" id="GO:0008898">
    <property type="term" value="F:S-adenosylmethionine-homocysteine S-methyltransferase activity"/>
    <property type="evidence" value="ECO:0007669"/>
    <property type="project" value="TreeGrafter"/>
</dbReference>
<feature type="domain" description="Hcy-binding" evidence="5">
    <location>
        <begin position="68"/>
        <end position="142"/>
    </location>
</feature>
<protein>
    <submittedName>
        <fullName evidence="6">Homocysteine s-methyltransferase</fullName>
    </submittedName>
</protein>
<dbReference type="InterPro" id="IPR003726">
    <property type="entry name" value="HCY_dom"/>
</dbReference>
<keyword evidence="1 6" id="KW-0489">Methyltransferase</keyword>
<evidence type="ECO:0000313" key="6">
    <source>
        <dbReference type="EMBL" id="KAF5176332.1"/>
    </source>
</evidence>
<dbReference type="GO" id="GO:0046872">
    <property type="term" value="F:metal ion binding"/>
    <property type="evidence" value="ECO:0007669"/>
    <property type="project" value="UniProtKB-KW"/>
</dbReference>
<name>A0A7J6UVV8_THATH</name>
<evidence type="ECO:0000256" key="1">
    <source>
        <dbReference type="ARBA" id="ARBA00022603"/>
    </source>
</evidence>
<keyword evidence="2 6" id="KW-0808">Transferase</keyword>
<keyword evidence="7" id="KW-1185">Reference proteome</keyword>
<evidence type="ECO:0000259" key="5">
    <source>
        <dbReference type="Pfam" id="PF02574"/>
    </source>
</evidence>
<comment type="caution">
    <text evidence="6">The sequence shown here is derived from an EMBL/GenBank/DDBJ whole genome shotgun (WGS) entry which is preliminary data.</text>
</comment>
<evidence type="ECO:0000256" key="2">
    <source>
        <dbReference type="ARBA" id="ARBA00022679"/>
    </source>
</evidence>
<dbReference type="Proteomes" id="UP000554482">
    <property type="component" value="Unassembled WGS sequence"/>
</dbReference>
<dbReference type="Pfam" id="PF02574">
    <property type="entry name" value="S-methyl_trans"/>
    <property type="match status" value="1"/>
</dbReference>
<dbReference type="InterPro" id="IPR036589">
    <property type="entry name" value="HCY_dom_sf"/>
</dbReference>
<organism evidence="6 7">
    <name type="scientific">Thalictrum thalictroides</name>
    <name type="common">Rue-anemone</name>
    <name type="synonym">Anemone thalictroides</name>
    <dbReference type="NCBI Taxonomy" id="46969"/>
    <lineage>
        <taxon>Eukaryota</taxon>
        <taxon>Viridiplantae</taxon>
        <taxon>Streptophyta</taxon>
        <taxon>Embryophyta</taxon>
        <taxon>Tracheophyta</taxon>
        <taxon>Spermatophyta</taxon>
        <taxon>Magnoliopsida</taxon>
        <taxon>Ranunculales</taxon>
        <taxon>Ranunculaceae</taxon>
        <taxon>Thalictroideae</taxon>
        <taxon>Thalictrum</taxon>
    </lineage>
</organism>
<proteinExistence type="predicted"/>
<dbReference type="PANTHER" id="PTHR46015:SF1">
    <property type="entry name" value="HOMOCYSTEINE S-METHYLTRANSFERASE-LIKE ISOFORM 1"/>
    <property type="match status" value="1"/>
</dbReference>
<dbReference type="GO" id="GO:0009086">
    <property type="term" value="P:methionine biosynthetic process"/>
    <property type="evidence" value="ECO:0007669"/>
    <property type="project" value="TreeGrafter"/>
</dbReference>
<dbReference type="SUPFAM" id="SSF82282">
    <property type="entry name" value="Homocysteine S-methyltransferase"/>
    <property type="match status" value="1"/>
</dbReference>
<keyword evidence="4" id="KW-0862">Zinc</keyword>
<dbReference type="OrthoDB" id="261426at2759"/>
<reference evidence="6 7" key="1">
    <citation type="submission" date="2020-06" db="EMBL/GenBank/DDBJ databases">
        <title>Transcriptomic and genomic resources for Thalictrum thalictroides and T. hernandezii: Facilitating candidate gene discovery in an emerging model plant lineage.</title>
        <authorList>
            <person name="Arias T."/>
            <person name="Riano-Pachon D.M."/>
            <person name="Di Stilio V.S."/>
        </authorList>
    </citation>
    <scope>NUCLEOTIDE SEQUENCE [LARGE SCALE GENOMIC DNA]</scope>
    <source>
        <strain evidence="7">cv. WT478/WT964</strain>
        <tissue evidence="6">Leaves</tissue>
    </source>
</reference>
<accession>A0A7J6UVV8</accession>
<dbReference type="PANTHER" id="PTHR46015">
    <property type="entry name" value="ZGC:172121"/>
    <property type="match status" value="1"/>
</dbReference>
<evidence type="ECO:0000256" key="3">
    <source>
        <dbReference type="ARBA" id="ARBA00022723"/>
    </source>
</evidence>
<dbReference type="EMBL" id="JABWDY010042881">
    <property type="protein sequence ID" value="KAF5176332.1"/>
    <property type="molecule type" value="Genomic_DNA"/>
</dbReference>